<evidence type="ECO:0000313" key="1">
    <source>
        <dbReference type="EMBL" id="KAK2653656.1"/>
    </source>
</evidence>
<evidence type="ECO:0000313" key="2">
    <source>
        <dbReference type="Proteomes" id="UP001280121"/>
    </source>
</evidence>
<protein>
    <submittedName>
        <fullName evidence="1">Uncharacterized protein</fullName>
    </submittedName>
</protein>
<reference evidence="1" key="1">
    <citation type="journal article" date="2023" name="Plant J.">
        <title>Genome sequences and population genomics provide insights into the demographic history, inbreeding, and mutation load of two 'living fossil' tree species of Dipteronia.</title>
        <authorList>
            <person name="Feng Y."/>
            <person name="Comes H.P."/>
            <person name="Chen J."/>
            <person name="Zhu S."/>
            <person name="Lu R."/>
            <person name="Zhang X."/>
            <person name="Li P."/>
            <person name="Qiu J."/>
            <person name="Olsen K.M."/>
            <person name="Qiu Y."/>
        </authorList>
    </citation>
    <scope>NUCLEOTIDE SEQUENCE</scope>
    <source>
        <strain evidence="1">KIB01</strain>
    </source>
</reference>
<gene>
    <name evidence="1" type="ORF">Ddye_013512</name>
</gene>
<dbReference type="AlphaFoldDB" id="A0AAD9X695"/>
<name>A0AAD9X695_9ROSI</name>
<proteinExistence type="predicted"/>
<keyword evidence="2" id="KW-1185">Reference proteome</keyword>
<accession>A0AAD9X695</accession>
<sequence length="54" mass="6226">MHDADNVRNYVHFENDQRPICNGFERKFNNVKASVNTLKLLSIINIIFGVCSVM</sequence>
<comment type="caution">
    <text evidence="1">The sequence shown here is derived from an EMBL/GenBank/DDBJ whole genome shotgun (WGS) entry which is preliminary data.</text>
</comment>
<dbReference type="Proteomes" id="UP001280121">
    <property type="component" value="Unassembled WGS sequence"/>
</dbReference>
<organism evidence="1 2">
    <name type="scientific">Dipteronia dyeriana</name>
    <dbReference type="NCBI Taxonomy" id="168575"/>
    <lineage>
        <taxon>Eukaryota</taxon>
        <taxon>Viridiplantae</taxon>
        <taxon>Streptophyta</taxon>
        <taxon>Embryophyta</taxon>
        <taxon>Tracheophyta</taxon>
        <taxon>Spermatophyta</taxon>
        <taxon>Magnoliopsida</taxon>
        <taxon>eudicotyledons</taxon>
        <taxon>Gunneridae</taxon>
        <taxon>Pentapetalae</taxon>
        <taxon>rosids</taxon>
        <taxon>malvids</taxon>
        <taxon>Sapindales</taxon>
        <taxon>Sapindaceae</taxon>
        <taxon>Hippocastanoideae</taxon>
        <taxon>Acereae</taxon>
        <taxon>Dipteronia</taxon>
    </lineage>
</organism>
<dbReference type="EMBL" id="JANJYI010000004">
    <property type="protein sequence ID" value="KAK2653656.1"/>
    <property type="molecule type" value="Genomic_DNA"/>
</dbReference>